<protein>
    <submittedName>
        <fullName evidence="2">Uncharacterized protein</fullName>
    </submittedName>
</protein>
<accession>A0AAD3SKR9</accession>
<evidence type="ECO:0000313" key="3">
    <source>
        <dbReference type="Proteomes" id="UP001279734"/>
    </source>
</evidence>
<gene>
    <name evidence="2" type="ORF">Nepgr_014360</name>
</gene>
<organism evidence="2 3">
    <name type="scientific">Nepenthes gracilis</name>
    <name type="common">Slender pitcher plant</name>
    <dbReference type="NCBI Taxonomy" id="150966"/>
    <lineage>
        <taxon>Eukaryota</taxon>
        <taxon>Viridiplantae</taxon>
        <taxon>Streptophyta</taxon>
        <taxon>Embryophyta</taxon>
        <taxon>Tracheophyta</taxon>
        <taxon>Spermatophyta</taxon>
        <taxon>Magnoliopsida</taxon>
        <taxon>eudicotyledons</taxon>
        <taxon>Gunneridae</taxon>
        <taxon>Pentapetalae</taxon>
        <taxon>Caryophyllales</taxon>
        <taxon>Nepenthaceae</taxon>
        <taxon>Nepenthes</taxon>
    </lineage>
</organism>
<feature type="compositionally biased region" description="Basic and acidic residues" evidence="1">
    <location>
        <begin position="83"/>
        <end position="94"/>
    </location>
</feature>
<proteinExistence type="predicted"/>
<evidence type="ECO:0000256" key="1">
    <source>
        <dbReference type="SAM" id="MobiDB-lite"/>
    </source>
</evidence>
<dbReference type="EMBL" id="BSYO01000012">
    <property type="protein sequence ID" value="GMH12519.1"/>
    <property type="molecule type" value="Genomic_DNA"/>
</dbReference>
<reference evidence="2" key="1">
    <citation type="submission" date="2023-05" db="EMBL/GenBank/DDBJ databases">
        <title>Nepenthes gracilis genome sequencing.</title>
        <authorList>
            <person name="Fukushima K."/>
        </authorList>
    </citation>
    <scope>NUCLEOTIDE SEQUENCE</scope>
    <source>
        <strain evidence="2">SING2019-196</strain>
    </source>
</reference>
<dbReference type="AlphaFoldDB" id="A0AAD3SKR9"/>
<evidence type="ECO:0000313" key="2">
    <source>
        <dbReference type="EMBL" id="GMH12519.1"/>
    </source>
</evidence>
<keyword evidence="3" id="KW-1185">Reference proteome</keyword>
<feature type="region of interest" description="Disordered" evidence="1">
    <location>
        <begin position="74"/>
        <end position="94"/>
    </location>
</feature>
<comment type="caution">
    <text evidence="2">The sequence shown here is derived from an EMBL/GenBank/DDBJ whole genome shotgun (WGS) entry which is preliminary data.</text>
</comment>
<sequence>MDWAPVRSAQFCGSYSCAPLEEARCGSSSKARGASRHLIRVGEATLHGTTRYINTAEHVKEYFDQSSFGPLLADSRGKKSVHHEHLEAENRPPA</sequence>
<dbReference type="Proteomes" id="UP001279734">
    <property type="component" value="Unassembled WGS sequence"/>
</dbReference>
<name>A0AAD3SKR9_NEPGR</name>